<dbReference type="PANTHER" id="PTHR46429:SF1">
    <property type="entry name" value="23S RRNA (GUANOSINE-2'-O-)-METHYLTRANSFERASE RLMB"/>
    <property type="match status" value="1"/>
</dbReference>
<dbReference type="InterPro" id="IPR013123">
    <property type="entry name" value="SpoU_subst-bd"/>
</dbReference>
<reference evidence="4 5" key="1">
    <citation type="submission" date="2020-05" db="EMBL/GenBank/DDBJ databases">
        <title>Parvularcula mediterraneae sp. nov., isolated from polypropylene straw from shallow seawater of the seashore of Laganas in Zakynthos island, Greece.</title>
        <authorList>
            <person name="Szabo I."/>
            <person name="Al-Omari J."/>
            <person name="Rado J."/>
            <person name="Szerdahelyi G.S."/>
        </authorList>
    </citation>
    <scope>NUCLEOTIDE SEQUENCE [LARGE SCALE GENOMIC DNA]</scope>
    <source>
        <strain evidence="4 5">ZS-1/3</strain>
    </source>
</reference>
<evidence type="ECO:0000259" key="3">
    <source>
        <dbReference type="SMART" id="SM00967"/>
    </source>
</evidence>
<feature type="domain" description="RNA 2-O ribose methyltransferase substrate binding" evidence="3">
    <location>
        <begin position="20"/>
        <end position="92"/>
    </location>
</feature>
<dbReference type="PANTHER" id="PTHR46429">
    <property type="entry name" value="23S RRNA (GUANOSINE-2'-O-)-METHYLTRANSFERASE RLMB"/>
    <property type="match status" value="1"/>
</dbReference>
<gene>
    <name evidence="4" type="ORF">HK107_11155</name>
</gene>
<dbReference type="GO" id="GO:0008173">
    <property type="term" value="F:RNA methyltransferase activity"/>
    <property type="evidence" value="ECO:0007669"/>
    <property type="project" value="InterPro"/>
</dbReference>
<dbReference type="InterPro" id="IPR029064">
    <property type="entry name" value="Ribosomal_eL30-like_sf"/>
</dbReference>
<dbReference type="Proteomes" id="UP000536835">
    <property type="component" value="Unassembled WGS sequence"/>
</dbReference>
<dbReference type="GO" id="GO:0003723">
    <property type="term" value="F:RNA binding"/>
    <property type="evidence" value="ECO:0007669"/>
    <property type="project" value="InterPro"/>
</dbReference>
<evidence type="ECO:0000256" key="1">
    <source>
        <dbReference type="ARBA" id="ARBA00022603"/>
    </source>
</evidence>
<dbReference type="AlphaFoldDB" id="A0A7Y3RNI4"/>
<dbReference type="SUPFAM" id="SSF75217">
    <property type="entry name" value="alpha/beta knot"/>
    <property type="match status" value="1"/>
</dbReference>
<comment type="caution">
    <text evidence="4">The sequence shown here is derived from an EMBL/GenBank/DDBJ whole genome shotgun (WGS) entry which is preliminary data.</text>
</comment>
<evidence type="ECO:0000256" key="2">
    <source>
        <dbReference type="ARBA" id="ARBA00022679"/>
    </source>
</evidence>
<dbReference type="SMART" id="SM00967">
    <property type="entry name" value="SpoU_sub_bind"/>
    <property type="match status" value="1"/>
</dbReference>
<dbReference type="EMBL" id="JABFCX010000003">
    <property type="protein sequence ID" value="NNU16875.1"/>
    <property type="molecule type" value="Genomic_DNA"/>
</dbReference>
<keyword evidence="1 4" id="KW-0489">Methyltransferase</keyword>
<evidence type="ECO:0000313" key="4">
    <source>
        <dbReference type="EMBL" id="NNU16875.1"/>
    </source>
</evidence>
<dbReference type="InterPro" id="IPR029028">
    <property type="entry name" value="Alpha/beta_knot_MTases"/>
</dbReference>
<dbReference type="GO" id="GO:0032259">
    <property type="term" value="P:methylation"/>
    <property type="evidence" value="ECO:0007669"/>
    <property type="project" value="UniProtKB-KW"/>
</dbReference>
<dbReference type="RefSeq" id="WP_173199755.1">
    <property type="nucleotide sequence ID" value="NZ_JABFCX010000003.1"/>
</dbReference>
<dbReference type="Gene3D" id="3.30.1330.30">
    <property type="match status" value="1"/>
</dbReference>
<dbReference type="CDD" id="cd18103">
    <property type="entry name" value="SpoU-like_RlmB"/>
    <property type="match status" value="1"/>
</dbReference>
<dbReference type="GO" id="GO:0006396">
    <property type="term" value="P:RNA processing"/>
    <property type="evidence" value="ECO:0007669"/>
    <property type="project" value="InterPro"/>
</dbReference>
<accession>A0A7Y3RNI4</accession>
<proteinExistence type="predicted"/>
<dbReference type="Gene3D" id="3.40.1280.10">
    <property type="match status" value="1"/>
</dbReference>
<dbReference type="SUPFAM" id="SSF55315">
    <property type="entry name" value="L30e-like"/>
    <property type="match status" value="1"/>
</dbReference>
<dbReference type="InterPro" id="IPR001537">
    <property type="entry name" value="SpoU_MeTrfase"/>
</dbReference>
<protein>
    <submittedName>
        <fullName evidence="4">RNA methyltransferase</fullName>
    </submittedName>
</protein>
<dbReference type="InterPro" id="IPR004441">
    <property type="entry name" value="rRNA_MeTrfase_TrmH"/>
</dbReference>
<dbReference type="InterPro" id="IPR029026">
    <property type="entry name" value="tRNA_m1G_MTases_N"/>
</dbReference>
<sequence>MALHKNSKHTKPPREDGPVWLYGRHAVLAALKNARRNLDRLVITQNAAAWIEEQHKLPGKAESLKPHQIDKLLPQGAVHQGVAGLFSDLPRARLKDVCSPDGTGPVVVLDQVTDPQNIGAILRVAAGFHAQAVIVQDRRTPPLSGALAKAAAGTLETLPVIRAVNISRSLEALQDMGFRTAGLAGEGAVPLPAYRHRGPLALVMGAEGKGIREGVRGHCDDLVSIPLAEEVESLNVATAAAVALYAVTNQDFGSPAESSPAI</sequence>
<keyword evidence="2 4" id="KW-0808">Transferase</keyword>
<name>A0A7Y3RNI4_9PROT</name>
<organism evidence="4 5">
    <name type="scientific">Parvularcula mediterranea</name>
    <dbReference type="NCBI Taxonomy" id="2732508"/>
    <lineage>
        <taxon>Bacteria</taxon>
        <taxon>Pseudomonadati</taxon>
        <taxon>Pseudomonadota</taxon>
        <taxon>Alphaproteobacteria</taxon>
        <taxon>Parvularculales</taxon>
        <taxon>Parvularculaceae</taxon>
        <taxon>Parvularcula</taxon>
    </lineage>
</organism>
<evidence type="ECO:0000313" key="5">
    <source>
        <dbReference type="Proteomes" id="UP000536835"/>
    </source>
</evidence>
<dbReference type="GO" id="GO:0005829">
    <property type="term" value="C:cytosol"/>
    <property type="evidence" value="ECO:0007669"/>
    <property type="project" value="TreeGrafter"/>
</dbReference>
<dbReference type="Pfam" id="PF00588">
    <property type="entry name" value="SpoU_methylase"/>
    <property type="match status" value="1"/>
</dbReference>
<keyword evidence="5" id="KW-1185">Reference proteome</keyword>
<dbReference type="Pfam" id="PF08032">
    <property type="entry name" value="SpoU_sub_bind"/>
    <property type="match status" value="1"/>
</dbReference>